<gene>
    <name evidence="1" type="ORF">L1987_20757</name>
</gene>
<protein>
    <submittedName>
        <fullName evidence="1">Uncharacterized protein</fullName>
    </submittedName>
</protein>
<organism evidence="1 2">
    <name type="scientific">Smallanthus sonchifolius</name>
    <dbReference type="NCBI Taxonomy" id="185202"/>
    <lineage>
        <taxon>Eukaryota</taxon>
        <taxon>Viridiplantae</taxon>
        <taxon>Streptophyta</taxon>
        <taxon>Embryophyta</taxon>
        <taxon>Tracheophyta</taxon>
        <taxon>Spermatophyta</taxon>
        <taxon>Magnoliopsida</taxon>
        <taxon>eudicotyledons</taxon>
        <taxon>Gunneridae</taxon>
        <taxon>Pentapetalae</taxon>
        <taxon>asterids</taxon>
        <taxon>campanulids</taxon>
        <taxon>Asterales</taxon>
        <taxon>Asteraceae</taxon>
        <taxon>Asteroideae</taxon>
        <taxon>Heliantheae alliance</taxon>
        <taxon>Millerieae</taxon>
        <taxon>Smallanthus</taxon>
    </lineage>
</organism>
<evidence type="ECO:0000313" key="1">
    <source>
        <dbReference type="EMBL" id="KAI3811041.1"/>
    </source>
</evidence>
<dbReference type="EMBL" id="CM042024">
    <property type="protein sequence ID" value="KAI3811041.1"/>
    <property type="molecule type" value="Genomic_DNA"/>
</dbReference>
<comment type="caution">
    <text evidence="1">The sequence shown here is derived from an EMBL/GenBank/DDBJ whole genome shotgun (WGS) entry which is preliminary data.</text>
</comment>
<dbReference type="Proteomes" id="UP001056120">
    <property type="component" value="Linkage Group LG07"/>
</dbReference>
<evidence type="ECO:0000313" key="2">
    <source>
        <dbReference type="Proteomes" id="UP001056120"/>
    </source>
</evidence>
<proteinExistence type="predicted"/>
<name>A0ACB9IT86_9ASTR</name>
<accession>A0ACB9IT86</accession>
<sequence>MPCQSFAKSSGFKQHDKRIFKHVVFQKKFEIPPVGIQKESQPEVKLSRPQRRRLNRKLKKFLEIPESDNHKSNTVFSNNHNMSSLRKSNHKSYVPKVDDNVDCELLEGQPRRTINNTWYVDSGCSRHMTGNNRLLEDVINIDGGYVAFARNKGGYITGHGTLKNEKVKFEKVNYVEQLEHNLLSVSQVCDKKFSFHFNDSECYILKLGFVIPDEWILMKAPRRNDTYVLDMSVATTTDSIPTCLLSKASESDSILWHRKLAHINYQKMNYLVKNDLVFGVPKMKFSVPDDCIPCKKGKQHKKSHKSKTKNFIVTLLELLHMDLFGPISIRSIGGKSYCLVVTDDFSRFSWVKFLASVEALSCDNTLDREKAPAYLTSTQEYLCVLVKYARAFCPAHSGIRSSISRIG</sequence>
<reference evidence="2" key="1">
    <citation type="journal article" date="2022" name="Mol. Ecol. Resour.">
        <title>The genomes of chicory, endive, great burdock and yacon provide insights into Asteraceae palaeo-polyploidization history and plant inulin production.</title>
        <authorList>
            <person name="Fan W."/>
            <person name="Wang S."/>
            <person name="Wang H."/>
            <person name="Wang A."/>
            <person name="Jiang F."/>
            <person name="Liu H."/>
            <person name="Zhao H."/>
            <person name="Xu D."/>
            <person name="Zhang Y."/>
        </authorList>
    </citation>
    <scope>NUCLEOTIDE SEQUENCE [LARGE SCALE GENOMIC DNA]</scope>
    <source>
        <strain evidence="2">cv. Yunnan</strain>
    </source>
</reference>
<reference evidence="1 2" key="2">
    <citation type="journal article" date="2022" name="Mol. Ecol. Resour.">
        <title>The genomes of chicory, endive, great burdock and yacon provide insights into Asteraceae paleo-polyploidization history and plant inulin production.</title>
        <authorList>
            <person name="Fan W."/>
            <person name="Wang S."/>
            <person name="Wang H."/>
            <person name="Wang A."/>
            <person name="Jiang F."/>
            <person name="Liu H."/>
            <person name="Zhao H."/>
            <person name="Xu D."/>
            <person name="Zhang Y."/>
        </authorList>
    </citation>
    <scope>NUCLEOTIDE SEQUENCE [LARGE SCALE GENOMIC DNA]</scope>
    <source>
        <strain evidence="2">cv. Yunnan</strain>
        <tissue evidence="1">Leaves</tissue>
    </source>
</reference>
<keyword evidence="2" id="KW-1185">Reference proteome</keyword>